<evidence type="ECO:0000313" key="1">
    <source>
        <dbReference type="EMBL" id="GJU01140.1"/>
    </source>
</evidence>
<comment type="caution">
    <text evidence="1">The sequence shown here is derived from an EMBL/GenBank/DDBJ whole genome shotgun (WGS) entry which is preliminary data.</text>
</comment>
<keyword evidence="2" id="KW-1185">Reference proteome</keyword>
<gene>
    <name evidence="1" type="ORF">Tco_1111478</name>
</gene>
<dbReference type="EMBL" id="BQNB010020935">
    <property type="protein sequence ID" value="GJU01140.1"/>
    <property type="molecule type" value="Genomic_DNA"/>
</dbReference>
<accession>A0ABQ5ILR1</accession>
<reference evidence="1" key="1">
    <citation type="journal article" date="2022" name="Int. J. Mol. Sci.">
        <title>Draft Genome of Tanacetum Coccineum: Genomic Comparison of Closely Related Tanacetum-Family Plants.</title>
        <authorList>
            <person name="Yamashiro T."/>
            <person name="Shiraishi A."/>
            <person name="Nakayama K."/>
            <person name="Satake H."/>
        </authorList>
    </citation>
    <scope>NUCLEOTIDE SEQUENCE</scope>
</reference>
<protein>
    <submittedName>
        <fullName evidence="1">Uncharacterized protein</fullName>
    </submittedName>
</protein>
<sequence>MGCCGKLTNGAKRKLDHLLLHLVNGLLWKTNDESGTPRSQSGWKTSWAKKDDKVWEELDHLLLHLVNGLLWKNNNVSPEWKILQTLTNGAKRKLDHLLLHLFRVDIVAPEFSSTQNSIIVVVQGLEVGSIRHIQVLDTEFWGFLRVGTTLDIFQNIILIPYLEYGVLSPLDMAY</sequence>
<name>A0ABQ5ILR1_9ASTR</name>
<reference evidence="1" key="2">
    <citation type="submission" date="2022-01" db="EMBL/GenBank/DDBJ databases">
        <authorList>
            <person name="Yamashiro T."/>
            <person name="Shiraishi A."/>
            <person name="Satake H."/>
            <person name="Nakayama K."/>
        </authorList>
    </citation>
    <scope>NUCLEOTIDE SEQUENCE</scope>
</reference>
<dbReference type="Proteomes" id="UP001151760">
    <property type="component" value="Unassembled WGS sequence"/>
</dbReference>
<evidence type="ECO:0000313" key="2">
    <source>
        <dbReference type="Proteomes" id="UP001151760"/>
    </source>
</evidence>
<proteinExistence type="predicted"/>
<organism evidence="1 2">
    <name type="scientific">Tanacetum coccineum</name>
    <dbReference type="NCBI Taxonomy" id="301880"/>
    <lineage>
        <taxon>Eukaryota</taxon>
        <taxon>Viridiplantae</taxon>
        <taxon>Streptophyta</taxon>
        <taxon>Embryophyta</taxon>
        <taxon>Tracheophyta</taxon>
        <taxon>Spermatophyta</taxon>
        <taxon>Magnoliopsida</taxon>
        <taxon>eudicotyledons</taxon>
        <taxon>Gunneridae</taxon>
        <taxon>Pentapetalae</taxon>
        <taxon>asterids</taxon>
        <taxon>campanulids</taxon>
        <taxon>Asterales</taxon>
        <taxon>Asteraceae</taxon>
        <taxon>Asteroideae</taxon>
        <taxon>Anthemideae</taxon>
        <taxon>Anthemidinae</taxon>
        <taxon>Tanacetum</taxon>
    </lineage>
</organism>